<comment type="caution">
    <text evidence="1">The sequence shown here is derived from an EMBL/GenBank/DDBJ whole genome shotgun (WGS) entry which is preliminary data.</text>
</comment>
<organism evidence="1 2">
    <name type="scientific">Plesiocystis pacifica SIR-1</name>
    <dbReference type="NCBI Taxonomy" id="391625"/>
    <lineage>
        <taxon>Bacteria</taxon>
        <taxon>Pseudomonadati</taxon>
        <taxon>Myxococcota</taxon>
        <taxon>Polyangia</taxon>
        <taxon>Nannocystales</taxon>
        <taxon>Nannocystaceae</taxon>
        <taxon>Plesiocystis</taxon>
    </lineage>
</organism>
<reference evidence="1 2" key="1">
    <citation type="submission" date="2007-06" db="EMBL/GenBank/DDBJ databases">
        <authorList>
            <person name="Shimkets L."/>
            <person name="Ferriera S."/>
            <person name="Johnson J."/>
            <person name="Kravitz S."/>
            <person name="Beeson K."/>
            <person name="Sutton G."/>
            <person name="Rogers Y.-H."/>
            <person name="Friedman R."/>
            <person name="Frazier M."/>
            <person name="Venter J.C."/>
        </authorList>
    </citation>
    <scope>NUCLEOTIDE SEQUENCE [LARGE SCALE GENOMIC DNA]</scope>
    <source>
        <strain evidence="1 2">SIR-1</strain>
    </source>
</reference>
<dbReference type="PANTHER" id="PTHR37816:SF1">
    <property type="entry name" value="TOXIN"/>
    <property type="match status" value="1"/>
</dbReference>
<name>A6G7B6_9BACT</name>
<dbReference type="Gene3D" id="3.40.50.300">
    <property type="entry name" value="P-loop containing nucleotide triphosphate hydrolases"/>
    <property type="match status" value="1"/>
</dbReference>
<dbReference type="AlphaFoldDB" id="A6G7B6"/>
<keyword evidence="2" id="KW-1185">Reference proteome</keyword>
<evidence type="ECO:0000313" key="1">
    <source>
        <dbReference type="EMBL" id="EDM78250.1"/>
    </source>
</evidence>
<dbReference type="SUPFAM" id="SSF52540">
    <property type="entry name" value="P-loop containing nucleoside triphosphate hydrolases"/>
    <property type="match status" value="1"/>
</dbReference>
<dbReference type="PANTHER" id="PTHR37816">
    <property type="entry name" value="YALI0E33011P"/>
    <property type="match status" value="1"/>
</dbReference>
<dbReference type="EMBL" id="ABCS01000033">
    <property type="protein sequence ID" value="EDM78250.1"/>
    <property type="molecule type" value="Genomic_DNA"/>
</dbReference>
<gene>
    <name evidence="1" type="ORF">PPSIR1_08696</name>
</gene>
<dbReference type="eggNOG" id="COG0563">
    <property type="taxonomic scope" value="Bacteria"/>
</dbReference>
<dbReference type="RefSeq" id="WP_006972611.1">
    <property type="nucleotide sequence ID" value="NZ_ABCS01000033.1"/>
</dbReference>
<dbReference type="OrthoDB" id="5296079at2"/>
<dbReference type="CDD" id="cd02019">
    <property type="entry name" value="NK"/>
    <property type="match status" value="1"/>
</dbReference>
<dbReference type="InterPro" id="IPR027417">
    <property type="entry name" value="P-loop_NTPase"/>
</dbReference>
<evidence type="ECO:0008006" key="3">
    <source>
        <dbReference type="Google" id="ProtNLM"/>
    </source>
</evidence>
<accession>A6G7B6</accession>
<sequence length="186" mass="21240">MTGVGEGSRRISIVGSSGAGKSTLARTLEARLGLRRLELDSVQHQPNWTPCEPDTFRAVVRDFVAGPSWVVDGNYTRVGALDLVWDRAELVVWLDLPHALKTARIIRRSAKRVLRREALWNGNRERLRELVSLDPERNFISWAHGNHPHVRQKYEARFADPRWAGLAKVRLRSPAEVRAWVSRLPR</sequence>
<proteinExistence type="predicted"/>
<dbReference type="Proteomes" id="UP000005801">
    <property type="component" value="Unassembled WGS sequence"/>
</dbReference>
<dbReference type="STRING" id="391625.PPSIR1_08696"/>
<dbReference type="InterPro" id="IPR052922">
    <property type="entry name" value="Cytidylate_Kinase-2"/>
</dbReference>
<evidence type="ECO:0000313" key="2">
    <source>
        <dbReference type="Proteomes" id="UP000005801"/>
    </source>
</evidence>
<protein>
    <recommendedName>
        <fullName evidence="3">Adenylate kinase</fullName>
    </recommendedName>
</protein>